<evidence type="ECO:0000259" key="1">
    <source>
        <dbReference type="Pfam" id="PF07075"/>
    </source>
</evidence>
<sequence length="415" mass="46908">MIRFNVFKNTVLLFVLVLISCASKTKDKLAETNETLNPIQDETILFKENELVIGANRTEIYLPLLNEKRVGIVANQTSVIFKAENKYVHLVDSLLALKVDVKKVFAPEHGFRGKADAGEFINDSIDKQTGLPIVSFYGKNKKPSKAQLEGLDVLIFDIQDVGVRFYTYISSLHYIMEACAEQNISLIILDRPNPNGHYIDGPILEPEHKSFIGMHPIPVVHGMTIGEFAQMINGEKWLENGVQCDISIIQMKNYTHKTVYHLPIKPSPNLPNDKAINLYPSLCFFEGTNVSAGRGTEKQFQIYGSPFLPETGFSFTPQPNEGSKYPKHDGKVCHGYDLSQTEERLIDLNLSFLIDAYSKTEDKADFFIPFFTKLAGTETLQNQIENNFTITQIKASWTTGLEAYNNMRKAYLIYE</sequence>
<dbReference type="PROSITE" id="PS51257">
    <property type="entry name" value="PROKAR_LIPOPROTEIN"/>
    <property type="match status" value="1"/>
</dbReference>
<dbReference type="RefSeq" id="WP_183488773.1">
    <property type="nucleotide sequence ID" value="NZ_JBHUOV010000007.1"/>
</dbReference>
<dbReference type="InterPro" id="IPR048503">
    <property type="entry name" value="NamZ_C"/>
</dbReference>
<feature type="domain" description="Peptidoglycan beta-N-acetylmuramidase NamZ C-terminal" evidence="2">
    <location>
        <begin position="278"/>
        <end position="414"/>
    </location>
</feature>
<evidence type="ECO:0000259" key="2">
    <source>
        <dbReference type="Pfam" id="PF20732"/>
    </source>
</evidence>
<dbReference type="EMBL" id="JBHUOV010000007">
    <property type="protein sequence ID" value="MFD2824136.1"/>
    <property type="molecule type" value="Genomic_DNA"/>
</dbReference>
<keyword evidence="4" id="KW-1185">Reference proteome</keyword>
<dbReference type="PANTHER" id="PTHR42915">
    <property type="entry name" value="HYPOTHETICAL 460 KDA PROTEIN IN FEUA-SIGW INTERGENIC REGION [PRECURSOR]"/>
    <property type="match status" value="1"/>
</dbReference>
<dbReference type="Gene3D" id="3.90.1150.140">
    <property type="match status" value="1"/>
</dbReference>
<dbReference type="Proteomes" id="UP001597533">
    <property type="component" value="Unassembled WGS sequence"/>
</dbReference>
<gene>
    <name evidence="3" type="ORF">ACFS5M_10665</name>
</gene>
<comment type="caution">
    <text evidence="3">The sequence shown here is derived from an EMBL/GenBank/DDBJ whole genome shotgun (WGS) entry which is preliminary data.</text>
</comment>
<dbReference type="PIRSF" id="PIRSF016719">
    <property type="entry name" value="UCP016719"/>
    <property type="match status" value="1"/>
</dbReference>
<protein>
    <submittedName>
        <fullName evidence="3">Exo-beta-N-acetylmuramidase NamZ domain-containing protein</fullName>
    </submittedName>
</protein>
<dbReference type="InterPro" id="IPR008302">
    <property type="entry name" value="NamZ"/>
</dbReference>
<proteinExistence type="predicted"/>
<evidence type="ECO:0000313" key="4">
    <source>
        <dbReference type="Proteomes" id="UP001597533"/>
    </source>
</evidence>
<dbReference type="Pfam" id="PF07075">
    <property type="entry name" value="NamZ_N"/>
    <property type="match status" value="1"/>
</dbReference>
<feature type="domain" description="Peptidoglycan beta-N-acetylmuramidase NamZ N-terminal" evidence="1">
    <location>
        <begin position="70"/>
        <end position="273"/>
    </location>
</feature>
<accession>A0ABW5WRR7</accession>
<organism evidence="3 4">
    <name type="scientific">Lacinutrix iliipiscaria</name>
    <dbReference type="NCBI Taxonomy" id="1230532"/>
    <lineage>
        <taxon>Bacteria</taxon>
        <taxon>Pseudomonadati</taxon>
        <taxon>Bacteroidota</taxon>
        <taxon>Flavobacteriia</taxon>
        <taxon>Flavobacteriales</taxon>
        <taxon>Flavobacteriaceae</taxon>
        <taxon>Lacinutrix</taxon>
    </lineage>
</organism>
<dbReference type="Pfam" id="PF20732">
    <property type="entry name" value="NamZ_C"/>
    <property type="match status" value="1"/>
</dbReference>
<name>A0ABW5WRR7_9FLAO</name>
<evidence type="ECO:0000313" key="3">
    <source>
        <dbReference type="EMBL" id="MFD2824136.1"/>
    </source>
</evidence>
<reference evidence="4" key="1">
    <citation type="journal article" date="2019" name="Int. J. Syst. Evol. Microbiol.">
        <title>The Global Catalogue of Microorganisms (GCM) 10K type strain sequencing project: providing services to taxonomists for standard genome sequencing and annotation.</title>
        <authorList>
            <consortium name="The Broad Institute Genomics Platform"/>
            <consortium name="The Broad Institute Genome Sequencing Center for Infectious Disease"/>
            <person name="Wu L."/>
            <person name="Ma J."/>
        </authorList>
    </citation>
    <scope>NUCLEOTIDE SEQUENCE [LARGE SCALE GENOMIC DNA]</scope>
    <source>
        <strain evidence="4">KCTC 32141</strain>
    </source>
</reference>
<dbReference type="PANTHER" id="PTHR42915:SF1">
    <property type="entry name" value="PEPTIDOGLYCAN BETA-N-ACETYLMURAMIDASE NAMZ"/>
    <property type="match status" value="1"/>
</dbReference>
<dbReference type="InterPro" id="IPR048502">
    <property type="entry name" value="NamZ_N"/>
</dbReference>
<dbReference type="Gene3D" id="3.40.50.12170">
    <property type="entry name" value="Uncharacterised protein PF07075, DUF1343"/>
    <property type="match status" value="1"/>
</dbReference>